<proteinExistence type="predicted"/>
<dbReference type="GeneID" id="92048282"/>
<evidence type="ECO:0000313" key="1">
    <source>
        <dbReference type="EMBL" id="KAK8070704.1"/>
    </source>
</evidence>
<keyword evidence="2" id="KW-1185">Reference proteome</keyword>
<sequence length="140" mass="16054">MPLYFDFSGPSSLELCLISQDGRAMPIRYVESLLGAFEMHCQTARRSIESAHELLGIVERLAAICPATKKHSFIGAKTLLKHLRRHNDLLQERLRTRKDYLEGRAYLLDDYDELSCDLDILSAVQSQAKAWTERVKDELM</sequence>
<dbReference type="EMBL" id="JAQQWN010000008">
    <property type="protein sequence ID" value="KAK8070704.1"/>
    <property type="molecule type" value="Genomic_DNA"/>
</dbReference>
<comment type="caution">
    <text evidence="1">The sequence shown here is derived from an EMBL/GenBank/DDBJ whole genome shotgun (WGS) entry which is preliminary data.</text>
</comment>
<dbReference type="RefSeq" id="XP_066664512.1">
    <property type="nucleotide sequence ID" value="XM_066815222.1"/>
</dbReference>
<organism evidence="1 2">
    <name type="scientific">Apiospora hydei</name>
    <dbReference type="NCBI Taxonomy" id="1337664"/>
    <lineage>
        <taxon>Eukaryota</taxon>
        <taxon>Fungi</taxon>
        <taxon>Dikarya</taxon>
        <taxon>Ascomycota</taxon>
        <taxon>Pezizomycotina</taxon>
        <taxon>Sordariomycetes</taxon>
        <taxon>Xylariomycetidae</taxon>
        <taxon>Amphisphaeriales</taxon>
        <taxon>Apiosporaceae</taxon>
        <taxon>Apiospora</taxon>
    </lineage>
</organism>
<protein>
    <submittedName>
        <fullName evidence="1">Uncharacterized protein</fullName>
    </submittedName>
</protein>
<accession>A0ABR1VHK9</accession>
<evidence type="ECO:0000313" key="2">
    <source>
        <dbReference type="Proteomes" id="UP001433268"/>
    </source>
</evidence>
<gene>
    <name evidence="1" type="ORF">PG997_010907</name>
</gene>
<dbReference type="Proteomes" id="UP001433268">
    <property type="component" value="Unassembled WGS sequence"/>
</dbReference>
<name>A0ABR1VHK9_9PEZI</name>
<reference evidence="1 2" key="1">
    <citation type="submission" date="2023-01" db="EMBL/GenBank/DDBJ databases">
        <title>Analysis of 21 Apiospora genomes using comparative genomics revels a genus with tremendous synthesis potential of carbohydrate active enzymes and secondary metabolites.</title>
        <authorList>
            <person name="Sorensen T."/>
        </authorList>
    </citation>
    <scope>NUCLEOTIDE SEQUENCE [LARGE SCALE GENOMIC DNA]</scope>
    <source>
        <strain evidence="1 2">CBS 114990</strain>
    </source>
</reference>